<dbReference type="PANTHER" id="PTHR35535:SF2">
    <property type="entry name" value="DUF306 DOMAIN-CONTAINING PROTEIN"/>
    <property type="match status" value="1"/>
</dbReference>
<feature type="domain" description="DUF306" evidence="2">
    <location>
        <begin position="169"/>
        <end position="279"/>
    </location>
</feature>
<comment type="caution">
    <text evidence="3">The sequence shown here is derived from an EMBL/GenBank/DDBJ whole genome shotgun (WGS) entry which is preliminary data.</text>
</comment>
<sequence length="287" mass="28823">MQKQQIASAGVAALLALTAACGTQSATEDPGPAASSSGPVRTNLPLAGVRWKVDSLTVDGAKPAVPAAATVEIGHDGALTVGTGCNGYHGRARVDGAKVSVSGSLNRTFMGCSMYLEQYEEAIGKALEKPLTARVSGRSADDRQLVLTSASGTGTGSGTRVVLTTRPAAPLVGTDWKVDALTGPHSSTGLPKDVAGRAHLVIGKNGTVTGSLGCNAFHATAHVDGSKVTFGAVTSTRMACSPATTTVEKAVLAVLRGTVRAQVSHRSLYLAGQGGNGLAAARGEAAH</sequence>
<name>A0ABP7FRR5_9ACTN</name>
<dbReference type="RefSeq" id="WP_345650823.1">
    <property type="nucleotide sequence ID" value="NZ_BAABEP010000038.1"/>
</dbReference>
<proteinExistence type="predicted"/>
<dbReference type="Proteomes" id="UP001499884">
    <property type="component" value="Unassembled WGS sequence"/>
</dbReference>
<dbReference type="InterPro" id="IPR038670">
    <property type="entry name" value="HslJ-like_sf"/>
</dbReference>
<dbReference type="Pfam" id="PF03724">
    <property type="entry name" value="META"/>
    <property type="match status" value="2"/>
</dbReference>
<feature type="chain" id="PRO_5046768584" evidence="1">
    <location>
        <begin position="27"/>
        <end position="287"/>
    </location>
</feature>
<feature type="domain" description="DUF306" evidence="2">
    <location>
        <begin position="45"/>
        <end position="154"/>
    </location>
</feature>
<gene>
    <name evidence="3" type="ORF">GCM10023082_46570</name>
</gene>
<dbReference type="InterPro" id="IPR005184">
    <property type="entry name" value="DUF306_Meta_HslJ"/>
</dbReference>
<evidence type="ECO:0000259" key="2">
    <source>
        <dbReference type="Pfam" id="PF03724"/>
    </source>
</evidence>
<protein>
    <submittedName>
        <fullName evidence="3">META domain-containing protein</fullName>
    </submittedName>
</protein>
<organism evidence="3 4">
    <name type="scientific">Streptomyces tremellae</name>
    <dbReference type="NCBI Taxonomy" id="1124239"/>
    <lineage>
        <taxon>Bacteria</taxon>
        <taxon>Bacillati</taxon>
        <taxon>Actinomycetota</taxon>
        <taxon>Actinomycetes</taxon>
        <taxon>Kitasatosporales</taxon>
        <taxon>Streptomycetaceae</taxon>
        <taxon>Streptomyces</taxon>
    </lineage>
</organism>
<evidence type="ECO:0000256" key="1">
    <source>
        <dbReference type="SAM" id="SignalP"/>
    </source>
</evidence>
<keyword evidence="1" id="KW-0732">Signal</keyword>
<evidence type="ECO:0000313" key="4">
    <source>
        <dbReference type="Proteomes" id="UP001499884"/>
    </source>
</evidence>
<dbReference type="Gene3D" id="2.40.128.270">
    <property type="match status" value="2"/>
</dbReference>
<keyword evidence="4" id="KW-1185">Reference proteome</keyword>
<evidence type="ECO:0000313" key="3">
    <source>
        <dbReference type="EMBL" id="GAA3744544.1"/>
    </source>
</evidence>
<dbReference type="PROSITE" id="PS51257">
    <property type="entry name" value="PROKAR_LIPOPROTEIN"/>
    <property type="match status" value="1"/>
</dbReference>
<dbReference type="InterPro" id="IPR053147">
    <property type="entry name" value="Hsp_HslJ-like"/>
</dbReference>
<dbReference type="EMBL" id="BAABEP010000038">
    <property type="protein sequence ID" value="GAA3744544.1"/>
    <property type="molecule type" value="Genomic_DNA"/>
</dbReference>
<accession>A0ABP7FRR5</accession>
<dbReference type="PANTHER" id="PTHR35535">
    <property type="entry name" value="HEAT SHOCK PROTEIN HSLJ"/>
    <property type="match status" value="1"/>
</dbReference>
<feature type="signal peptide" evidence="1">
    <location>
        <begin position="1"/>
        <end position="26"/>
    </location>
</feature>
<reference evidence="4" key="1">
    <citation type="journal article" date="2019" name="Int. J. Syst. Evol. Microbiol.">
        <title>The Global Catalogue of Microorganisms (GCM) 10K type strain sequencing project: providing services to taxonomists for standard genome sequencing and annotation.</title>
        <authorList>
            <consortium name="The Broad Institute Genomics Platform"/>
            <consortium name="The Broad Institute Genome Sequencing Center for Infectious Disease"/>
            <person name="Wu L."/>
            <person name="Ma J."/>
        </authorList>
    </citation>
    <scope>NUCLEOTIDE SEQUENCE [LARGE SCALE GENOMIC DNA]</scope>
    <source>
        <strain evidence="4">JCM 30846</strain>
    </source>
</reference>